<protein>
    <submittedName>
        <fullName evidence="1">Uncharacterized protein</fullName>
    </submittedName>
</protein>
<accession>A0A1B8R6N9</accession>
<dbReference type="InterPro" id="IPR056908">
    <property type="entry name" value="Gp80-like"/>
</dbReference>
<dbReference type="AlphaFoldDB" id="A0A1B8R6N9"/>
<dbReference type="EMBL" id="KX490262">
    <property type="protein sequence ID" value="AOO92626.1"/>
    <property type="molecule type" value="Genomic_DNA"/>
</dbReference>
<name>A0A1B8R6N9_RHILT</name>
<evidence type="ECO:0000313" key="1">
    <source>
        <dbReference type="EMBL" id="AOO92626.1"/>
    </source>
</evidence>
<dbReference type="RefSeq" id="WP_065277389.1">
    <property type="nucleotide sequence ID" value="NZ_MAMO01000149.1"/>
</dbReference>
<dbReference type="Pfam" id="PF23140">
    <property type="entry name" value="Gp80"/>
    <property type="match status" value="1"/>
</dbReference>
<proteinExistence type="predicted"/>
<reference evidence="1" key="1">
    <citation type="journal article" date="2015" name="BMC Genomics">
        <title>Transcriptome profiling of a Rhizobium leguminosarum bv. trifolii rosR mutant reveals the role of the transcriptional regulator RosR in motility, synthesis of cell-surface components, and other cellular processes.</title>
        <authorList>
            <person name="Rachwal K."/>
            <person name="Matczynska E."/>
            <person name="Janczarek M."/>
        </authorList>
    </citation>
    <scope>NUCLEOTIDE SEQUENCE</scope>
    <source>
        <strain evidence="1">Rt24.2</strain>
    </source>
</reference>
<organism evidence="1">
    <name type="scientific">Rhizobium leguminosarum bv. trifolii</name>
    <dbReference type="NCBI Taxonomy" id="386"/>
    <lineage>
        <taxon>Bacteria</taxon>
        <taxon>Pseudomonadati</taxon>
        <taxon>Pseudomonadota</taxon>
        <taxon>Alphaproteobacteria</taxon>
        <taxon>Hyphomicrobiales</taxon>
        <taxon>Rhizobiaceae</taxon>
        <taxon>Rhizobium/Agrobacterium group</taxon>
        <taxon>Rhizobium</taxon>
    </lineage>
</organism>
<sequence length="142" mass="14396">MSKGNTFENDWLKLIFNATAIANIADNAASSPLTNLYVSLHTADPGEAGDQTTSEATYTSYARAAVARTSGGFTVTGNSVSPVANIDFPAATAGTNTITHFAIGTASSGAGKLLYSGTVTPNISVSSGVTPRLTTASTVTED</sequence>
<reference evidence="1" key="2">
    <citation type="journal article" date="2016" name="Front. Microbiol.">
        <title>The Regulatory Protein RosR Affects Rhizobium leguminosarum bv. trifolii Protein Profiles, Cell Surface Properties, and Symbiosis with Clover.</title>
        <authorList>
            <person name="Rachwal K."/>
            <person name="Boguszewska A."/>
            <person name="Kopcinska J."/>
            <person name="Karas M."/>
            <person name="Tchorzewski M."/>
            <person name="Janczarek M."/>
        </authorList>
    </citation>
    <scope>NUCLEOTIDE SEQUENCE</scope>
    <source>
        <strain evidence="1">Rt24.2</strain>
    </source>
</reference>